<dbReference type="EMBL" id="JACBZO010000001">
    <property type="protein sequence ID" value="NYI40071.1"/>
    <property type="molecule type" value="Genomic_DNA"/>
</dbReference>
<comment type="caution">
    <text evidence="3">The sequence shown here is derived from an EMBL/GenBank/DDBJ whole genome shotgun (WGS) entry which is preliminary data.</text>
</comment>
<sequence>MSNDEGETPRRRSLIPGASDEVPVTHDAENAQVADEPTDARDQPTEVYPAFAATEQAPLPHLYRKPVQALPWFRRTWVIATAAGIIVLGAVIGVILALTGGGTAGAAPTVSPSPTGTSPSPSASAEPAVPTLLDDGIAADEYPPAAPSAGPGYPNALIMKDWVWDHVGPTWTLVSVSNYDPTARTAGPSVIYLASPEGVLFDLAHVNKPGSVIQVVSWLTGERKARIQITSMSYTQPDTHGALVDLQTGAVDDIAFTMATGQSATETFLAASAAGGELWSAVDENYSERRYERWTAAGGWQRALTDADVSPWTAIANHDGSVVAAELYSTGDSGYASARSGPPGEPVLVVYDVASGSQTLVRPSYGPSGDRYCNLTAVSDAGDPIVACWEGASQQTQWATAVDGKPLVELSQESLRTLQMSSALYDVTTAAFPAQGISVVSAVKDPQVYEVSVDSGGSPVAVLKVGSGIPYGGLSQFYAARVAEGVTLVRANEACAIIDTVNAHAVTFASATSGIVGCIGYGGGNGNPPSYPFGGGEGG</sequence>
<keyword evidence="4" id="KW-1185">Reference proteome</keyword>
<dbReference type="OrthoDB" id="5144955at2"/>
<evidence type="ECO:0000256" key="2">
    <source>
        <dbReference type="SAM" id="Phobius"/>
    </source>
</evidence>
<dbReference type="Proteomes" id="UP000547973">
    <property type="component" value="Unassembled WGS sequence"/>
</dbReference>
<dbReference type="SUPFAM" id="SSF63829">
    <property type="entry name" value="Calcium-dependent phosphotriesterase"/>
    <property type="match status" value="1"/>
</dbReference>
<evidence type="ECO:0000313" key="3">
    <source>
        <dbReference type="EMBL" id="NYI40071.1"/>
    </source>
</evidence>
<dbReference type="RefSeq" id="WP_062074929.1">
    <property type="nucleotide sequence ID" value="NZ_BBRC01000004.1"/>
</dbReference>
<organism evidence="3 4">
    <name type="scientific">Demequina lutea</name>
    <dbReference type="NCBI Taxonomy" id="431489"/>
    <lineage>
        <taxon>Bacteria</taxon>
        <taxon>Bacillati</taxon>
        <taxon>Actinomycetota</taxon>
        <taxon>Actinomycetes</taxon>
        <taxon>Micrococcales</taxon>
        <taxon>Demequinaceae</taxon>
        <taxon>Demequina</taxon>
    </lineage>
</organism>
<dbReference type="AlphaFoldDB" id="A0A7Y9Z7J6"/>
<gene>
    <name evidence="3" type="ORF">BKA03_000190</name>
</gene>
<name>A0A7Y9Z7J6_9MICO</name>
<protein>
    <submittedName>
        <fullName evidence="3">Uncharacterized protein</fullName>
    </submittedName>
</protein>
<feature type="compositionally biased region" description="Low complexity" evidence="1">
    <location>
        <begin position="105"/>
        <end position="128"/>
    </location>
</feature>
<reference evidence="3 4" key="1">
    <citation type="submission" date="2020-07" db="EMBL/GenBank/DDBJ databases">
        <title>Sequencing the genomes of 1000 actinobacteria strains.</title>
        <authorList>
            <person name="Klenk H.-P."/>
        </authorList>
    </citation>
    <scope>NUCLEOTIDE SEQUENCE [LARGE SCALE GENOMIC DNA]</scope>
    <source>
        <strain evidence="3 4">DSM 19970</strain>
    </source>
</reference>
<keyword evidence="2" id="KW-1133">Transmembrane helix</keyword>
<feature type="transmembrane region" description="Helical" evidence="2">
    <location>
        <begin position="77"/>
        <end position="98"/>
    </location>
</feature>
<evidence type="ECO:0000256" key="1">
    <source>
        <dbReference type="SAM" id="MobiDB-lite"/>
    </source>
</evidence>
<evidence type="ECO:0000313" key="4">
    <source>
        <dbReference type="Proteomes" id="UP000547973"/>
    </source>
</evidence>
<accession>A0A7Y9Z7J6</accession>
<proteinExistence type="predicted"/>
<keyword evidence="2" id="KW-0812">Transmembrane</keyword>
<feature type="region of interest" description="Disordered" evidence="1">
    <location>
        <begin position="1"/>
        <end position="42"/>
    </location>
</feature>
<feature type="region of interest" description="Disordered" evidence="1">
    <location>
        <begin position="103"/>
        <end position="128"/>
    </location>
</feature>
<keyword evidence="2" id="KW-0472">Membrane</keyword>